<evidence type="ECO:0000256" key="3">
    <source>
        <dbReference type="ARBA" id="ARBA00022737"/>
    </source>
</evidence>
<keyword evidence="4 8" id="KW-0863">Zinc-finger</keyword>
<accession>A0A4C1ZNT0</accession>
<evidence type="ECO:0000259" key="10">
    <source>
        <dbReference type="PROSITE" id="PS50157"/>
    </source>
</evidence>
<dbReference type="GO" id="GO:0000978">
    <property type="term" value="F:RNA polymerase II cis-regulatory region sequence-specific DNA binding"/>
    <property type="evidence" value="ECO:0007669"/>
    <property type="project" value="TreeGrafter"/>
</dbReference>
<dbReference type="Proteomes" id="UP000299102">
    <property type="component" value="Unassembled WGS sequence"/>
</dbReference>
<dbReference type="PANTHER" id="PTHR24404:SF111">
    <property type="entry name" value="GASTRULA ZINC FINGER PROTEIN XLCGF49.1-LIKE-RELATED"/>
    <property type="match status" value="1"/>
</dbReference>
<dbReference type="SUPFAM" id="SSF57667">
    <property type="entry name" value="beta-beta-alpha zinc fingers"/>
    <property type="match status" value="1"/>
</dbReference>
<evidence type="ECO:0000256" key="4">
    <source>
        <dbReference type="ARBA" id="ARBA00022771"/>
    </source>
</evidence>
<gene>
    <name evidence="11" type="primary">Rest</name>
    <name evidence="11" type="ORF">EVAR_102896_1</name>
</gene>
<name>A0A4C1ZNT0_EUMVA</name>
<keyword evidence="6" id="KW-0238">DNA-binding</keyword>
<feature type="domain" description="C2H2-type" evidence="10">
    <location>
        <begin position="53"/>
        <end position="81"/>
    </location>
</feature>
<dbReference type="InterPro" id="IPR013087">
    <property type="entry name" value="Znf_C2H2_type"/>
</dbReference>
<keyword evidence="5" id="KW-0862">Zinc</keyword>
<dbReference type="FunFam" id="3.30.160.60:FF:001629">
    <property type="entry name" value="Uncharacterized protein"/>
    <property type="match status" value="1"/>
</dbReference>
<dbReference type="SMART" id="SM00355">
    <property type="entry name" value="ZnF_C2H2"/>
    <property type="match status" value="2"/>
</dbReference>
<dbReference type="InterPro" id="IPR036236">
    <property type="entry name" value="Znf_C2H2_sf"/>
</dbReference>
<keyword evidence="7" id="KW-0539">Nucleus</keyword>
<dbReference type="GO" id="GO:0006357">
    <property type="term" value="P:regulation of transcription by RNA polymerase II"/>
    <property type="evidence" value="ECO:0007669"/>
    <property type="project" value="TreeGrafter"/>
</dbReference>
<comment type="caution">
    <text evidence="11">The sequence shown here is derived from an EMBL/GenBank/DDBJ whole genome shotgun (WGS) entry which is preliminary data.</text>
</comment>
<dbReference type="GO" id="GO:0008270">
    <property type="term" value="F:zinc ion binding"/>
    <property type="evidence" value="ECO:0007669"/>
    <property type="project" value="UniProtKB-KW"/>
</dbReference>
<dbReference type="STRING" id="151549.A0A4C1ZNT0"/>
<comment type="subcellular location">
    <subcellularLocation>
        <location evidence="1">Nucleus</location>
    </subcellularLocation>
</comment>
<dbReference type="EMBL" id="BGZK01001964">
    <property type="protein sequence ID" value="GBP88883.1"/>
    <property type="molecule type" value="Genomic_DNA"/>
</dbReference>
<dbReference type="AlphaFoldDB" id="A0A4C1ZNT0"/>
<evidence type="ECO:0000256" key="7">
    <source>
        <dbReference type="ARBA" id="ARBA00023242"/>
    </source>
</evidence>
<protein>
    <submittedName>
        <fullName evidence="11">RE1-silencing transcription factor</fullName>
    </submittedName>
</protein>
<sequence length="127" mass="14789">MCLVGMKLIAQPALHHQVKNEYYEEDPGDPSNARSMTNRRYPPRTYKTGEEKYECDVCKYISTRKSNLRKQIRLVHSASGANNMKVRTHTGQKVYKCDRCEYSASQKGGLQRHMRIHTGQRPFKCEH</sequence>
<evidence type="ECO:0000256" key="6">
    <source>
        <dbReference type="ARBA" id="ARBA00023125"/>
    </source>
</evidence>
<dbReference type="Pfam" id="PF13909">
    <property type="entry name" value="zf-H2C2_5"/>
    <property type="match status" value="1"/>
</dbReference>
<dbReference type="GO" id="GO:0003700">
    <property type="term" value="F:DNA-binding transcription factor activity"/>
    <property type="evidence" value="ECO:0007669"/>
    <property type="project" value="TreeGrafter"/>
</dbReference>
<evidence type="ECO:0000313" key="12">
    <source>
        <dbReference type="Proteomes" id="UP000299102"/>
    </source>
</evidence>
<organism evidence="11 12">
    <name type="scientific">Eumeta variegata</name>
    <name type="common">Bagworm moth</name>
    <name type="synonym">Eumeta japonica</name>
    <dbReference type="NCBI Taxonomy" id="151549"/>
    <lineage>
        <taxon>Eukaryota</taxon>
        <taxon>Metazoa</taxon>
        <taxon>Ecdysozoa</taxon>
        <taxon>Arthropoda</taxon>
        <taxon>Hexapoda</taxon>
        <taxon>Insecta</taxon>
        <taxon>Pterygota</taxon>
        <taxon>Neoptera</taxon>
        <taxon>Endopterygota</taxon>
        <taxon>Lepidoptera</taxon>
        <taxon>Glossata</taxon>
        <taxon>Ditrysia</taxon>
        <taxon>Tineoidea</taxon>
        <taxon>Psychidae</taxon>
        <taxon>Oiketicinae</taxon>
        <taxon>Eumeta</taxon>
    </lineage>
</organism>
<reference evidence="11 12" key="1">
    <citation type="journal article" date="2019" name="Commun. Biol.">
        <title>The bagworm genome reveals a unique fibroin gene that provides high tensile strength.</title>
        <authorList>
            <person name="Kono N."/>
            <person name="Nakamura H."/>
            <person name="Ohtoshi R."/>
            <person name="Tomita M."/>
            <person name="Numata K."/>
            <person name="Arakawa K."/>
        </authorList>
    </citation>
    <scope>NUCLEOTIDE SEQUENCE [LARGE SCALE GENOMIC DNA]</scope>
</reference>
<dbReference type="Gene3D" id="3.30.160.60">
    <property type="entry name" value="Classic Zinc Finger"/>
    <property type="match status" value="2"/>
</dbReference>
<evidence type="ECO:0000256" key="8">
    <source>
        <dbReference type="PROSITE-ProRule" id="PRU00042"/>
    </source>
</evidence>
<dbReference type="InterPro" id="IPR050589">
    <property type="entry name" value="Ikaros_C2H2-ZF"/>
</dbReference>
<evidence type="ECO:0000256" key="9">
    <source>
        <dbReference type="SAM" id="MobiDB-lite"/>
    </source>
</evidence>
<dbReference type="PANTHER" id="PTHR24404">
    <property type="entry name" value="ZINC FINGER PROTEIN"/>
    <property type="match status" value="1"/>
</dbReference>
<feature type="domain" description="C2H2-type" evidence="10">
    <location>
        <begin position="95"/>
        <end position="122"/>
    </location>
</feature>
<evidence type="ECO:0000256" key="1">
    <source>
        <dbReference type="ARBA" id="ARBA00004123"/>
    </source>
</evidence>
<keyword evidence="12" id="KW-1185">Reference proteome</keyword>
<dbReference type="OrthoDB" id="6077919at2759"/>
<keyword evidence="2" id="KW-0479">Metal-binding</keyword>
<dbReference type="GO" id="GO:0005634">
    <property type="term" value="C:nucleus"/>
    <property type="evidence" value="ECO:0007669"/>
    <property type="project" value="UniProtKB-SubCell"/>
</dbReference>
<evidence type="ECO:0000256" key="2">
    <source>
        <dbReference type="ARBA" id="ARBA00022723"/>
    </source>
</evidence>
<feature type="region of interest" description="Disordered" evidence="9">
    <location>
        <begin position="23"/>
        <end position="45"/>
    </location>
</feature>
<evidence type="ECO:0000313" key="11">
    <source>
        <dbReference type="EMBL" id="GBP88883.1"/>
    </source>
</evidence>
<proteinExistence type="predicted"/>
<evidence type="ECO:0000256" key="5">
    <source>
        <dbReference type="ARBA" id="ARBA00022833"/>
    </source>
</evidence>
<dbReference type="PROSITE" id="PS50157">
    <property type="entry name" value="ZINC_FINGER_C2H2_2"/>
    <property type="match status" value="2"/>
</dbReference>
<keyword evidence="3" id="KW-0677">Repeat</keyword>